<protein>
    <submittedName>
        <fullName evidence="1">Uncharacterized protein</fullName>
    </submittedName>
</protein>
<sequence>MAETPGTSSYFAALSEENLVITKLEYGAVYEQNNVVAAAWIQADAHLLLVVKENDPSADPYQILHIMRSGEDWTQKYNEVIDFDTTSEWMNISSIRLTYLLRLGVVLDAPALVVPDAIPTKRWSHRGNQFAAAFEESLWIYNTVTCTSSYWTFPFSDGVVRHINDLTWSSSDRWLACEIDRHLSSDLPALTFIDTEARRIYYCRERFDVIRLVECGHDVNDYFHVDGCLAAEPEKWASTIIDPAKQESKPA</sequence>
<organism evidence="1 2">
    <name type="scientific">Capsulimonas corticalis</name>
    <dbReference type="NCBI Taxonomy" id="2219043"/>
    <lineage>
        <taxon>Bacteria</taxon>
        <taxon>Bacillati</taxon>
        <taxon>Armatimonadota</taxon>
        <taxon>Armatimonadia</taxon>
        <taxon>Capsulimonadales</taxon>
        <taxon>Capsulimonadaceae</taxon>
        <taxon>Capsulimonas</taxon>
    </lineage>
</organism>
<keyword evidence="2" id="KW-1185">Reference proteome</keyword>
<name>A0A402D3E9_9BACT</name>
<reference evidence="1 2" key="1">
    <citation type="journal article" date="2019" name="Int. J. Syst. Evol. Microbiol.">
        <title>Capsulimonas corticalis gen. nov., sp. nov., an aerobic capsulated bacterium, of a novel bacterial order, Capsulimonadales ord. nov., of the class Armatimonadia of the phylum Armatimonadetes.</title>
        <authorList>
            <person name="Li J."/>
            <person name="Kudo C."/>
            <person name="Tonouchi A."/>
        </authorList>
    </citation>
    <scope>NUCLEOTIDE SEQUENCE [LARGE SCALE GENOMIC DNA]</scope>
    <source>
        <strain evidence="1 2">AX-7</strain>
    </source>
</reference>
<dbReference type="RefSeq" id="WP_119324060.1">
    <property type="nucleotide sequence ID" value="NZ_AP025739.1"/>
</dbReference>
<proteinExistence type="predicted"/>
<dbReference type="EMBL" id="AP025739">
    <property type="protein sequence ID" value="BDI31913.1"/>
    <property type="molecule type" value="Genomic_DNA"/>
</dbReference>
<dbReference type="Proteomes" id="UP000287394">
    <property type="component" value="Chromosome"/>
</dbReference>
<dbReference type="KEGG" id="ccot:CCAX7_39640"/>
<accession>A0A402D3E9</accession>
<gene>
    <name evidence="1" type="ORF">CCAX7_39640</name>
</gene>
<evidence type="ECO:0000313" key="2">
    <source>
        <dbReference type="Proteomes" id="UP000287394"/>
    </source>
</evidence>
<dbReference type="AlphaFoldDB" id="A0A402D3E9"/>
<evidence type="ECO:0000313" key="1">
    <source>
        <dbReference type="EMBL" id="BDI31913.1"/>
    </source>
</evidence>